<dbReference type="EMBL" id="CM042036">
    <property type="protein sequence ID" value="KAI3744737.1"/>
    <property type="molecule type" value="Genomic_DNA"/>
</dbReference>
<accession>A0ACB9DDW2</accession>
<reference evidence="2" key="1">
    <citation type="journal article" date="2022" name="Mol. Ecol. Resour.">
        <title>The genomes of chicory, endive, great burdock and yacon provide insights into Asteraceae palaeo-polyploidization history and plant inulin production.</title>
        <authorList>
            <person name="Fan W."/>
            <person name="Wang S."/>
            <person name="Wang H."/>
            <person name="Wang A."/>
            <person name="Jiang F."/>
            <person name="Liu H."/>
            <person name="Zhao H."/>
            <person name="Xu D."/>
            <person name="Zhang Y."/>
        </authorList>
    </citation>
    <scope>NUCLEOTIDE SEQUENCE [LARGE SCALE GENOMIC DNA]</scope>
    <source>
        <strain evidence="2">cv. Yunnan</strain>
    </source>
</reference>
<sequence>MLDHIINSQNQDNSTTGSGFKTVPPPFNGNYTPMPEEDEVTTYVSTTFVSADSISEEGSTKNSLVGNGVDWVIVEDEELSEELLVTKNANNHRDNCILVEIDVPVVVKPNVSTVVTKPKIPKTFKKIQFVKAGTMNQEVQKIEHISNTEFIQNKVFDEAEIYERESKDSIFKKKFVKKPQQFGSRGFVEKVPENNKESKHVWKLKGSE</sequence>
<gene>
    <name evidence="1" type="ORF">L1987_57828</name>
</gene>
<comment type="caution">
    <text evidence="1">The sequence shown here is derived from an EMBL/GenBank/DDBJ whole genome shotgun (WGS) entry which is preliminary data.</text>
</comment>
<evidence type="ECO:0000313" key="2">
    <source>
        <dbReference type="Proteomes" id="UP001056120"/>
    </source>
</evidence>
<proteinExistence type="predicted"/>
<protein>
    <submittedName>
        <fullName evidence="1">Uncharacterized protein</fullName>
    </submittedName>
</protein>
<dbReference type="Proteomes" id="UP001056120">
    <property type="component" value="Linkage Group LG19"/>
</dbReference>
<name>A0ACB9DDW2_9ASTR</name>
<reference evidence="1 2" key="2">
    <citation type="journal article" date="2022" name="Mol. Ecol. Resour.">
        <title>The genomes of chicory, endive, great burdock and yacon provide insights into Asteraceae paleo-polyploidization history and plant inulin production.</title>
        <authorList>
            <person name="Fan W."/>
            <person name="Wang S."/>
            <person name="Wang H."/>
            <person name="Wang A."/>
            <person name="Jiang F."/>
            <person name="Liu H."/>
            <person name="Zhao H."/>
            <person name="Xu D."/>
            <person name="Zhang Y."/>
        </authorList>
    </citation>
    <scope>NUCLEOTIDE SEQUENCE [LARGE SCALE GENOMIC DNA]</scope>
    <source>
        <strain evidence="2">cv. Yunnan</strain>
        <tissue evidence="1">Leaves</tissue>
    </source>
</reference>
<organism evidence="1 2">
    <name type="scientific">Smallanthus sonchifolius</name>
    <dbReference type="NCBI Taxonomy" id="185202"/>
    <lineage>
        <taxon>Eukaryota</taxon>
        <taxon>Viridiplantae</taxon>
        <taxon>Streptophyta</taxon>
        <taxon>Embryophyta</taxon>
        <taxon>Tracheophyta</taxon>
        <taxon>Spermatophyta</taxon>
        <taxon>Magnoliopsida</taxon>
        <taxon>eudicotyledons</taxon>
        <taxon>Gunneridae</taxon>
        <taxon>Pentapetalae</taxon>
        <taxon>asterids</taxon>
        <taxon>campanulids</taxon>
        <taxon>Asterales</taxon>
        <taxon>Asteraceae</taxon>
        <taxon>Asteroideae</taxon>
        <taxon>Heliantheae alliance</taxon>
        <taxon>Millerieae</taxon>
        <taxon>Smallanthus</taxon>
    </lineage>
</organism>
<evidence type="ECO:0000313" key="1">
    <source>
        <dbReference type="EMBL" id="KAI3744737.1"/>
    </source>
</evidence>
<keyword evidence="2" id="KW-1185">Reference proteome</keyword>